<keyword evidence="3" id="KW-1185">Reference proteome</keyword>
<evidence type="ECO:0000256" key="1">
    <source>
        <dbReference type="SAM" id="MobiDB-lite"/>
    </source>
</evidence>
<proteinExistence type="predicted"/>
<dbReference type="GeneID" id="23615906"/>
<organism evidence="2 3">
    <name type="scientific">Auxenochlorella protothecoides</name>
    <name type="common">Green microalga</name>
    <name type="synonym">Chlorella protothecoides</name>
    <dbReference type="NCBI Taxonomy" id="3075"/>
    <lineage>
        <taxon>Eukaryota</taxon>
        <taxon>Viridiplantae</taxon>
        <taxon>Chlorophyta</taxon>
        <taxon>core chlorophytes</taxon>
        <taxon>Trebouxiophyceae</taxon>
        <taxon>Chlorellales</taxon>
        <taxon>Chlorellaceae</taxon>
        <taxon>Auxenochlorella</taxon>
    </lineage>
</organism>
<dbReference type="OrthoDB" id="515340at2759"/>
<feature type="compositionally biased region" description="Low complexity" evidence="1">
    <location>
        <begin position="182"/>
        <end position="195"/>
    </location>
</feature>
<dbReference type="KEGG" id="apro:F751_4515"/>
<protein>
    <submittedName>
        <fullName evidence="2">Uncharacterized protein</fullName>
    </submittedName>
</protein>
<feature type="region of interest" description="Disordered" evidence="1">
    <location>
        <begin position="126"/>
        <end position="196"/>
    </location>
</feature>
<accession>A0A087SNE1</accession>
<dbReference type="AlphaFoldDB" id="A0A087SNE1"/>
<feature type="compositionally biased region" description="Low complexity" evidence="1">
    <location>
        <begin position="151"/>
        <end position="166"/>
    </location>
</feature>
<dbReference type="EMBL" id="KL662144">
    <property type="protein sequence ID" value="KFM27245.1"/>
    <property type="molecule type" value="Genomic_DNA"/>
</dbReference>
<dbReference type="Proteomes" id="UP000028924">
    <property type="component" value="Unassembled WGS sequence"/>
</dbReference>
<sequence>MEDDYSLDLTRSGDLRVDATPFLPVRHGVGLGLGWATVSQLHPRASGSQAIAPMRIAPDLAAIWYLRALTPSKDPHTSKASASTVTPRPFAPQSERMKPIKTVISQRDVLATLDKVPFTPSQGVCTPSPTHTWIAHHPPTIVDGRNGAPWASQGQEQAAQCQQSQQHYGSPGSNASDASMFPASKTSGSSGTASPLTRPLVQSLFYPLPGSPRASIQDHAGGLEQGWEPLGSPSGRSMFAQFFAGELDAEGEAPLLSDEGVLSPGGKDAQGRDGAGAIEVTPAAYGLAASLCTAQGLAEPPMQLVELASLLMSYGLAVGASGPPSPVQEGRGRVKRTKTQPLRLNADGSIRLNARQRRTLRRAQERALRSLVDAQRLVHGGSLTQAASRVFQAEGLTYPSQAKPPLAPPPTLQVPYTASTTVFTAGGYQGYAPGMGALGGGHFVDASGYLPAGYHPPLHAPGGYCGVQARGAPPQVGPPQMASWGPPPALAQHAPLLLAGSLGQPQGHVARSCSMRPGQRISRFAPDQV</sequence>
<dbReference type="RefSeq" id="XP_011400212.1">
    <property type="nucleotide sequence ID" value="XM_011401910.1"/>
</dbReference>
<name>A0A087SNE1_AUXPR</name>
<gene>
    <name evidence="2" type="ORF">F751_4515</name>
</gene>
<feature type="compositionally biased region" description="Polar residues" evidence="1">
    <location>
        <begin position="167"/>
        <end position="177"/>
    </location>
</feature>
<evidence type="ECO:0000313" key="2">
    <source>
        <dbReference type="EMBL" id="KFM27245.1"/>
    </source>
</evidence>
<evidence type="ECO:0000313" key="3">
    <source>
        <dbReference type="Proteomes" id="UP000028924"/>
    </source>
</evidence>
<feature type="region of interest" description="Disordered" evidence="1">
    <location>
        <begin position="74"/>
        <end position="94"/>
    </location>
</feature>
<reference evidence="2 3" key="1">
    <citation type="journal article" date="2014" name="BMC Genomics">
        <title>Oil accumulation mechanisms of the oleaginous microalga Chlorella protothecoides revealed through its genome, transcriptomes, and proteomes.</title>
        <authorList>
            <person name="Gao C."/>
            <person name="Wang Y."/>
            <person name="Shen Y."/>
            <person name="Yan D."/>
            <person name="He X."/>
            <person name="Dai J."/>
            <person name="Wu Q."/>
        </authorList>
    </citation>
    <scope>NUCLEOTIDE SEQUENCE [LARGE SCALE GENOMIC DNA]</scope>
    <source>
        <strain evidence="2 3">0710</strain>
    </source>
</reference>